<dbReference type="AlphaFoldDB" id="A0A1M5NC67"/>
<gene>
    <name evidence="5" type="ORF">SAMN04488522_10882</name>
</gene>
<evidence type="ECO:0000256" key="1">
    <source>
        <dbReference type="ARBA" id="ARBA00023015"/>
    </source>
</evidence>
<dbReference type="GO" id="GO:0043565">
    <property type="term" value="F:sequence-specific DNA binding"/>
    <property type="evidence" value="ECO:0007669"/>
    <property type="project" value="InterPro"/>
</dbReference>
<name>A0A1M5NC67_9SPHI</name>
<evidence type="ECO:0000313" key="6">
    <source>
        <dbReference type="Proteomes" id="UP000184287"/>
    </source>
</evidence>
<evidence type="ECO:0000313" key="5">
    <source>
        <dbReference type="EMBL" id="SHG87164.1"/>
    </source>
</evidence>
<keyword evidence="6" id="KW-1185">Reference proteome</keyword>
<dbReference type="PROSITE" id="PS01124">
    <property type="entry name" value="HTH_ARAC_FAMILY_2"/>
    <property type="match status" value="1"/>
</dbReference>
<dbReference type="RefSeq" id="WP_073237897.1">
    <property type="nucleotide sequence ID" value="NZ_FQUQ01000008.1"/>
</dbReference>
<evidence type="ECO:0000256" key="2">
    <source>
        <dbReference type="ARBA" id="ARBA00023125"/>
    </source>
</evidence>
<dbReference type="GO" id="GO:0003700">
    <property type="term" value="F:DNA-binding transcription factor activity"/>
    <property type="evidence" value="ECO:0007669"/>
    <property type="project" value="InterPro"/>
</dbReference>
<reference evidence="6" key="1">
    <citation type="submission" date="2016-11" db="EMBL/GenBank/DDBJ databases">
        <authorList>
            <person name="Varghese N."/>
            <person name="Submissions S."/>
        </authorList>
    </citation>
    <scope>NUCLEOTIDE SEQUENCE [LARGE SCALE GENOMIC DNA]</scope>
    <source>
        <strain evidence="6">DSM 16990</strain>
    </source>
</reference>
<dbReference type="PANTHER" id="PTHR43280:SF32">
    <property type="entry name" value="TRANSCRIPTIONAL REGULATORY PROTEIN"/>
    <property type="match status" value="1"/>
</dbReference>
<proteinExistence type="predicted"/>
<dbReference type="SUPFAM" id="SSF46689">
    <property type="entry name" value="Homeodomain-like"/>
    <property type="match status" value="1"/>
</dbReference>
<sequence length="291" mass="33343">MEVLKKNNLKSFNLYEFLKHQNSHSFNIPFFLADSHTYKNAHVNFPFRTFAYGLGVTYSGEGEVFKIGSTDYRLSTGCLTTIGPGMVCQWMGNYTAEHDTVYFTEELFNGIKTNSFLQSLSFFFHGGNHVIRLTEEQLKKMTSTFNLLKELKEDKKAIPGIVYSLLMLADSFHSFQNGKSKNANTSNKEKITYAFRKLVAAHFPDHKEVSYYAAQLNITPKYLSEILQSELGKSAKAFIDEYVMMEARSLLKQSTLSVQEICYWLGFEDASHFTKSFKKLTNLTPTAYRKL</sequence>
<dbReference type="InterPro" id="IPR018060">
    <property type="entry name" value="HTH_AraC"/>
</dbReference>
<organism evidence="5 6">
    <name type="scientific">Pedobacter caeni</name>
    <dbReference type="NCBI Taxonomy" id="288992"/>
    <lineage>
        <taxon>Bacteria</taxon>
        <taxon>Pseudomonadati</taxon>
        <taxon>Bacteroidota</taxon>
        <taxon>Sphingobacteriia</taxon>
        <taxon>Sphingobacteriales</taxon>
        <taxon>Sphingobacteriaceae</taxon>
        <taxon>Pedobacter</taxon>
    </lineage>
</organism>
<dbReference type="InterPro" id="IPR009057">
    <property type="entry name" value="Homeodomain-like_sf"/>
</dbReference>
<dbReference type="InterPro" id="IPR020449">
    <property type="entry name" value="Tscrpt_reg_AraC-type_HTH"/>
</dbReference>
<dbReference type="SMART" id="SM00342">
    <property type="entry name" value="HTH_ARAC"/>
    <property type="match status" value="1"/>
</dbReference>
<dbReference type="Proteomes" id="UP000184287">
    <property type="component" value="Unassembled WGS sequence"/>
</dbReference>
<dbReference type="Pfam" id="PF12833">
    <property type="entry name" value="HTH_18"/>
    <property type="match status" value="1"/>
</dbReference>
<feature type="domain" description="HTH araC/xylS-type" evidence="4">
    <location>
        <begin position="193"/>
        <end position="291"/>
    </location>
</feature>
<keyword evidence="1" id="KW-0805">Transcription regulation</keyword>
<evidence type="ECO:0000256" key="3">
    <source>
        <dbReference type="ARBA" id="ARBA00023163"/>
    </source>
</evidence>
<dbReference type="PANTHER" id="PTHR43280">
    <property type="entry name" value="ARAC-FAMILY TRANSCRIPTIONAL REGULATOR"/>
    <property type="match status" value="1"/>
</dbReference>
<keyword evidence="3" id="KW-0804">Transcription</keyword>
<dbReference type="OrthoDB" id="1007667at2"/>
<dbReference type="EMBL" id="FQUQ01000008">
    <property type="protein sequence ID" value="SHG87164.1"/>
    <property type="molecule type" value="Genomic_DNA"/>
</dbReference>
<protein>
    <submittedName>
        <fullName evidence="5">AraC-type DNA-binding protein</fullName>
    </submittedName>
</protein>
<evidence type="ECO:0000259" key="4">
    <source>
        <dbReference type="PROSITE" id="PS01124"/>
    </source>
</evidence>
<accession>A0A1M5NC67</accession>
<keyword evidence="2 5" id="KW-0238">DNA-binding</keyword>
<dbReference type="STRING" id="288992.SAMN04488522_10882"/>
<dbReference type="Gene3D" id="1.10.10.60">
    <property type="entry name" value="Homeodomain-like"/>
    <property type="match status" value="1"/>
</dbReference>
<dbReference type="PRINTS" id="PR00032">
    <property type="entry name" value="HTHARAC"/>
</dbReference>